<organism evidence="1 2">
    <name type="scientific">Candidatus Nealsonbacteria bacterium RIFCSPHIGHO2_01_FULL_38_55</name>
    <dbReference type="NCBI Taxonomy" id="1801664"/>
    <lineage>
        <taxon>Bacteria</taxon>
        <taxon>Candidatus Nealsoniibacteriota</taxon>
    </lineage>
</organism>
<protein>
    <submittedName>
        <fullName evidence="1">Uncharacterized protein</fullName>
    </submittedName>
</protein>
<dbReference type="AlphaFoldDB" id="A0A1G2E0V6"/>
<gene>
    <name evidence="1" type="ORF">A2626_02235</name>
</gene>
<dbReference type="Proteomes" id="UP000177360">
    <property type="component" value="Unassembled WGS sequence"/>
</dbReference>
<evidence type="ECO:0000313" key="1">
    <source>
        <dbReference type="EMBL" id="OGZ19365.1"/>
    </source>
</evidence>
<reference evidence="1 2" key="1">
    <citation type="journal article" date="2016" name="Nat. Commun.">
        <title>Thousands of microbial genomes shed light on interconnected biogeochemical processes in an aquifer system.</title>
        <authorList>
            <person name="Anantharaman K."/>
            <person name="Brown C.T."/>
            <person name="Hug L.A."/>
            <person name="Sharon I."/>
            <person name="Castelle C.J."/>
            <person name="Probst A.J."/>
            <person name="Thomas B.C."/>
            <person name="Singh A."/>
            <person name="Wilkins M.J."/>
            <person name="Karaoz U."/>
            <person name="Brodie E.L."/>
            <person name="Williams K.H."/>
            <person name="Hubbard S.S."/>
            <person name="Banfield J.F."/>
        </authorList>
    </citation>
    <scope>NUCLEOTIDE SEQUENCE [LARGE SCALE GENOMIC DNA]</scope>
</reference>
<name>A0A1G2E0V6_9BACT</name>
<proteinExistence type="predicted"/>
<evidence type="ECO:0000313" key="2">
    <source>
        <dbReference type="Proteomes" id="UP000177360"/>
    </source>
</evidence>
<sequence length="95" mass="10919">MICSQNCPPKRGAKPRGNFFGKSEMVVFVGKSQNPFLTKSRLIAERSSAEPKLNARAGKKEGGWGERIFARPRFRRFFFRHRNSLLVYVPSNLFI</sequence>
<comment type="caution">
    <text evidence="1">The sequence shown here is derived from an EMBL/GenBank/DDBJ whole genome shotgun (WGS) entry which is preliminary data.</text>
</comment>
<accession>A0A1G2E0V6</accession>
<dbReference type="EMBL" id="MHLZ01000035">
    <property type="protein sequence ID" value="OGZ19365.1"/>
    <property type="molecule type" value="Genomic_DNA"/>
</dbReference>